<dbReference type="PANTHER" id="PTHR36847:SF1">
    <property type="entry name" value="AMIDOLIGASE ENZYME"/>
    <property type="match status" value="1"/>
</dbReference>
<dbReference type="Proteomes" id="UP001516023">
    <property type="component" value="Unassembled WGS sequence"/>
</dbReference>
<keyword evidence="3" id="KW-1185">Reference proteome</keyword>
<dbReference type="AlphaFoldDB" id="A0ABD3QAJ2"/>
<feature type="compositionally biased region" description="Low complexity" evidence="1">
    <location>
        <begin position="493"/>
        <end position="502"/>
    </location>
</feature>
<reference evidence="2 3" key="1">
    <citation type="journal article" date="2020" name="G3 (Bethesda)">
        <title>Improved Reference Genome for Cyclotella cryptica CCMP332, a Model for Cell Wall Morphogenesis, Salinity Adaptation, and Lipid Production in Diatoms (Bacillariophyta).</title>
        <authorList>
            <person name="Roberts W.R."/>
            <person name="Downey K.M."/>
            <person name="Ruck E.C."/>
            <person name="Traller J.C."/>
            <person name="Alverson A.J."/>
        </authorList>
    </citation>
    <scope>NUCLEOTIDE SEQUENCE [LARGE SCALE GENOMIC DNA]</scope>
    <source>
        <strain evidence="2 3">CCMP332</strain>
    </source>
</reference>
<comment type="caution">
    <text evidence="2">The sequence shown here is derived from an EMBL/GenBank/DDBJ whole genome shotgun (WGS) entry which is preliminary data.</text>
</comment>
<organism evidence="2 3">
    <name type="scientific">Cyclotella cryptica</name>
    <dbReference type="NCBI Taxonomy" id="29204"/>
    <lineage>
        <taxon>Eukaryota</taxon>
        <taxon>Sar</taxon>
        <taxon>Stramenopiles</taxon>
        <taxon>Ochrophyta</taxon>
        <taxon>Bacillariophyta</taxon>
        <taxon>Coscinodiscophyceae</taxon>
        <taxon>Thalassiosirophycidae</taxon>
        <taxon>Stephanodiscales</taxon>
        <taxon>Stephanodiscaceae</taxon>
        <taxon>Cyclotella</taxon>
    </lineage>
</organism>
<evidence type="ECO:0000313" key="2">
    <source>
        <dbReference type="EMBL" id="KAL3797390.1"/>
    </source>
</evidence>
<dbReference type="InterPro" id="IPR022025">
    <property type="entry name" value="Amidoligase_2"/>
</dbReference>
<evidence type="ECO:0000256" key="1">
    <source>
        <dbReference type="SAM" id="MobiDB-lite"/>
    </source>
</evidence>
<accession>A0ABD3QAJ2</accession>
<protein>
    <submittedName>
        <fullName evidence="2">Uncharacterized protein</fullName>
    </submittedName>
</protein>
<dbReference type="Pfam" id="PF12224">
    <property type="entry name" value="Amidoligase_2"/>
    <property type="match status" value="1"/>
</dbReference>
<feature type="region of interest" description="Disordered" evidence="1">
    <location>
        <begin position="463"/>
        <end position="515"/>
    </location>
</feature>
<dbReference type="PANTHER" id="PTHR36847">
    <property type="entry name" value="AMIDOLIGASE ENZYME"/>
    <property type="match status" value="1"/>
</dbReference>
<evidence type="ECO:0000313" key="3">
    <source>
        <dbReference type="Proteomes" id="UP001516023"/>
    </source>
</evidence>
<proteinExistence type="predicted"/>
<feature type="compositionally biased region" description="Basic and acidic residues" evidence="1">
    <location>
        <begin position="463"/>
        <end position="488"/>
    </location>
</feature>
<name>A0ABD3QAJ2_9STRA</name>
<dbReference type="EMBL" id="JABMIG020000055">
    <property type="protein sequence ID" value="KAL3797390.1"/>
    <property type="molecule type" value="Genomic_DNA"/>
</dbReference>
<gene>
    <name evidence="2" type="ORF">HJC23_010516</name>
</gene>
<sequence length="779" mass="87449">MNFPQTITDEYGRMFCKAHNLATCPICCVCFQAINDEIDATPSDRDVGIFIPETDLLQWFDTIKTKIPDAFEQEDTLFGEDAGQHSYGTKLRTFFDEDPEHPMECYILGSKWISEDAMFADRREPVYVVLLNGELSQINLVSAHEGDEGDWIVDTKRMKRGNESVIINERLDMLARLNSSHHADKCGGDNDNSVLDGRSGKLVGDSGLLSVEEQNIRIHRGLKALNTPESVCKWDNPMHGEFLEEFLMYSFTPFEYETILQYPHGGCGSGTIEDQVVTFPSSSSANGEWHGNYNFYARLSIAKMAIHFLKDNLGGVILANRRGTKYQAIEFYNICATQGVPCISIQYGIDPEGIKNATEFLRGETIEVIEVDNAVAVILEDHILNCTKNSGLNDIGSGLLFYEGYLAPMELLPLSTDKHSDQNSLPATIPLVNFGVELEMSCASGNRTERMASSLAEHAGIDVKLRQHQGKGKDGRWPYDFGNDKSSDDVSDADGSFSSHSSMPDLDPPQPSSEDFDVNETIVVFETQDGLRDVHEKVEKAASKHTKWSICYDKSIVPNEENPLSTILELVSPILTGGDGLDHLVHTLEVLSDILCVRLNKTMGLHVHIETKESEYSLESMISICQQFIYYEEVIDRFLNQSRRSGSEQSHSYFQSNRISIMSKCETFNGALEALASCKSKQELYDVMNPGFRARYHKLNLQNLKSGRQPTIEFRQHHASKDTSEVRAWVSFCILFTTNCARMPPISSKELPIMAATFDQLFSVIIRCPVLRNYYSTKN</sequence>